<proteinExistence type="inferred from homology"/>
<dbReference type="InterPro" id="IPR050360">
    <property type="entry name" value="MFS_Sugar_Transporters"/>
</dbReference>
<feature type="transmembrane region" description="Helical" evidence="9">
    <location>
        <begin position="333"/>
        <end position="355"/>
    </location>
</feature>
<dbReference type="PROSITE" id="PS00216">
    <property type="entry name" value="SUGAR_TRANSPORT_1"/>
    <property type="match status" value="2"/>
</dbReference>
<dbReference type="Proteomes" id="UP000654370">
    <property type="component" value="Unassembled WGS sequence"/>
</dbReference>
<feature type="region of interest" description="Disordered" evidence="8">
    <location>
        <begin position="1"/>
        <end position="21"/>
    </location>
</feature>
<organism evidence="11 12">
    <name type="scientific">Mortierella isabellina</name>
    <name type="common">Filamentous fungus</name>
    <name type="synonym">Umbelopsis isabellina</name>
    <dbReference type="NCBI Taxonomy" id="91625"/>
    <lineage>
        <taxon>Eukaryota</taxon>
        <taxon>Fungi</taxon>
        <taxon>Fungi incertae sedis</taxon>
        <taxon>Mucoromycota</taxon>
        <taxon>Mucoromycotina</taxon>
        <taxon>Umbelopsidomycetes</taxon>
        <taxon>Umbelopsidales</taxon>
        <taxon>Umbelopsidaceae</taxon>
        <taxon>Umbelopsis</taxon>
    </lineage>
</organism>
<keyword evidence="6 9" id="KW-0472">Membrane</keyword>
<dbReference type="FunFam" id="1.20.1250.20:FF:000026">
    <property type="entry name" value="MFS quinate transporter QutD"/>
    <property type="match status" value="1"/>
</dbReference>
<dbReference type="InterPro" id="IPR005828">
    <property type="entry name" value="MFS_sugar_transport-like"/>
</dbReference>
<dbReference type="GO" id="GO:0016020">
    <property type="term" value="C:membrane"/>
    <property type="evidence" value="ECO:0007669"/>
    <property type="project" value="UniProtKB-SubCell"/>
</dbReference>
<dbReference type="EMBL" id="JAEPQZ010000001">
    <property type="protein sequence ID" value="KAG2185810.1"/>
    <property type="molecule type" value="Genomic_DNA"/>
</dbReference>
<feature type="transmembrane region" description="Helical" evidence="9">
    <location>
        <begin position="491"/>
        <end position="510"/>
    </location>
</feature>
<feature type="transmembrane region" description="Helical" evidence="9">
    <location>
        <begin position="228"/>
        <end position="249"/>
    </location>
</feature>
<evidence type="ECO:0000256" key="6">
    <source>
        <dbReference type="ARBA" id="ARBA00023136"/>
    </source>
</evidence>
<sequence length="563" mass="62194">MASTEENIQRSGSGSDAEKPTVEHTNAANTNAVDGDNINHVEHGQRTVEDMEGAGGLKGLIANPFVFATAVFASLGGLLFGYDQGVISGVLVMPHFMSTFPLNPTEKGFVVAILELGCWAGAWSAGYFADKIGRKFTIVLGTIIFLLGASLQAGAQTIGFLFGGRFVCGLSIGILSMVVPLYQSEISPPEIRGSLVALQQFAITVGILISFWIDYGTSTIDSDVQWRLPLALQLIIGLILGFGILFFPYSPRWLMAQNRETEALKVLTRLRRLPPDHPLVQEEWKEIKAIVEFDRQVERDRYPQYANGGSRARFMIGLGGYRDLFRKGIFKRLWLGCTLQFFQQFTGINAIIYYAPTIFQSIGLSGTSVPLLATGIVGVVNVVCTIPAVLFVDQFGRRKTLLCGAFFMAISHIIIAIIVGLFENDWPAHTTEGWVAVAFVYFFIGWVYPSEIFPLRIRAKAMSVTTSANWMCNFIIGLITPPMIASLHFGTYVFFAAFTVMMFFWVLFFVPETKGRSLEDMDVVFGDKSAVHDAELMQHIQAQVHENDAPPAEAVKQERSDVE</sequence>
<feature type="compositionally biased region" description="Polar residues" evidence="8">
    <location>
        <begin position="1"/>
        <end position="14"/>
    </location>
</feature>
<feature type="transmembrane region" description="Helical" evidence="9">
    <location>
        <begin position="136"/>
        <end position="154"/>
    </location>
</feature>
<evidence type="ECO:0000256" key="2">
    <source>
        <dbReference type="ARBA" id="ARBA00010992"/>
    </source>
</evidence>
<feature type="transmembrane region" description="Helical" evidence="9">
    <location>
        <begin position="434"/>
        <end position="455"/>
    </location>
</feature>
<accession>A0A8H7UJU7</accession>
<dbReference type="InterPro" id="IPR036259">
    <property type="entry name" value="MFS_trans_sf"/>
</dbReference>
<evidence type="ECO:0000256" key="5">
    <source>
        <dbReference type="ARBA" id="ARBA00022989"/>
    </source>
</evidence>
<protein>
    <recommendedName>
        <fullName evidence="10">Major facilitator superfamily (MFS) profile domain-containing protein</fullName>
    </recommendedName>
</protein>
<dbReference type="SUPFAM" id="SSF103473">
    <property type="entry name" value="MFS general substrate transporter"/>
    <property type="match status" value="1"/>
</dbReference>
<evidence type="ECO:0000256" key="7">
    <source>
        <dbReference type="RuleBase" id="RU003346"/>
    </source>
</evidence>
<feature type="transmembrane region" description="Helical" evidence="9">
    <location>
        <begin position="160"/>
        <end position="182"/>
    </location>
</feature>
<feature type="transmembrane region" description="Helical" evidence="9">
    <location>
        <begin position="194"/>
        <end position="213"/>
    </location>
</feature>
<dbReference type="OrthoDB" id="4142200at2759"/>
<dbReference type="InterPro" id="IPR020846">
    <property type="entry name" value="MFS_dom"/>
</dbReference>
<dbReference type="CDD" id="cd17356">
    <property type="entry name" value="MFS_HXT"/>
    <property type="match status" value="1"/>
</dbReference>
<comment type="subcellular location">
    <subcellularLocation>
        <location evidence="1">Membrane</location>
        <topology evidence="1">Multi-pass membrane protein</topology>
    </subcellularLocation>
</comment>
<evidence type="ECO:0000256" key="4">
    <source>
        <dbReference type="ARBA" id="ARBA00022692"/>
    </source>
</evidence>
<dbReference type="Pfam" id="PF00083">
    <property type="entry name" value="Sugar_tr"/>
    <property type="match status" value="1"/>
</dbReference>
<dbReference type="Gene3D" id="1.20.1250.20">
    <property type="entry name" value="MFS general substrate transporter like domains"/>
    <property type="match status" value="1"/>
</dbReference>
<evidence type="ECO:0000256" key="1">
    <source>
        <dbReference type="ARBA" id="ARBA00004141"/>
    </source>
</evidence>
<feature type="domain" description="Major facilitator superfamily (MFS) profile" evidence="10">
    <location>
        <begin position="69"/>
        <end position="514"/>
    </location>
</feature>
<keyword evidence="3 7" id="KW-0813">Transport</keyword>
<feature type="transmembrane region" description="Helical" evidence="9">
    <location>
        <begin position="401"/>
        <end position="422"/>
    </location>
</feature>
<name>A0A8H7UJU7_MORIS</name>
<dbReference type="PROSITE" id="PS00217">
    <property type="entry name" value="SUGAR_TRANSPORT_2"/>
    <property type="match status" value="1"/>
</dbReference>
<dbReference type="PANTHER" id="PTHR48022:SF2">
    <property type="entry name" value="PLASTIDIC GLUCOSE TRANSPORTER 4"/>
    <property type="match status" value="1"/>
</dbReference>
<feature type="transmembrane region" description="Helical" evidence="9">
    <location>
        <begin position="109"/>
        <end position="129"/>
    </location>
</feature>
<keyword evidence="4 9" id="KW-0812">Transmembrane</keyword>
<evidence type="ECO:0000313" key="12">
    <source>
        <dbReference type="Proteomes" id="UP000654370"/>
    </source>
</evidence>
<dbReference type="GO" id="GO:0005351">
    <property type="term" value="F:carbohydrate:proton symporter activity"/>
    <property type="evidence" value="ECO:0007669"/>
    <property type="project" value="TreeGrafter"/>
</dbReference>
<comment type="similarity">
    <text evidence="2 7">Belongs to the major facilitator superfamily. Sugar transporter (TC 2.A.1.1) family.</text>
</comment>
<reference evidence="11" key="1">
    <citation type="submission" date="2020-12" db="EMBL/GenBank/DDBJ databases">
        <title>Metabolic potential, ecology and presence of endohyphal bacteria is reflected in genomic diversity of Mucoromycotina.</title>
        <authorList>
            <person name="Muszewska A."/>
            <person name="Okrasinska A."/>
            <person name="Steczkiewicz K."/>
            <person name="Drgas O."/>
            <person name="Orlowska M."/>
            <person name="Perlinska-Lenart U."/>
            <person name="Aleksandrzak-Piekarczyk T."/>
            <person name="Szatraj K."/>
            <person name="Zielenkiewicz U."/>
            <person name="Pilsyk S."/>
            <person name="Malc E."/>
            <person name="Mieczkowski P."/>
            <person name="Kruszewska J.S."/>
            <person name="Biernat P."/>
            <person name="Pawlowska J."/>
        </authorList>
    </citation>
    <scope>NUCLEOTIDE SEQUENCE</scope>
    <source>
        <strain evidence="11">WA0000067209</strain>
    </source>
</reference>
<gene>
    <name evidence="11" type="ORF">INT43_002247</name>
</gene>
<dbReference type="NCBIfam" id="TIGR00879">
    <property type="entry name" value="SP"/>
    <property type="match status" value="1"/>
</dbReference>
<feature type="transmembrane region" description="Helical" evidence="9">
    <location>
        <begin position="367"/>
        <end position="392"/>
    </location>
</feature>
<keyword evidence="5 9" id="KW-1133">Transmembrane helix</keyword>
<dbReference type="PRINTS" id="PR00171">
    <property type="entry name" value="SUGRTRNSPORT"/>
</dbReference>
<comment type="caution">
    <text evidence="11">The sequence shown here is derived from an EMBL/GenBank/DDBJ whole genome shotgun (WGS) entry which is preliminary data.</text>
</comment>
<evidence type="ECO:0000256" key="3">
    <source>
        <dbReference type="ARBA" id="ARBA00022448"/>
    </source>
</evidence>
<dbReference type="PROSITE" id="PS50850">
    <property type="entry name" value="MFS"/>
    <property type="match status" value="1"/>
</dbReference>
<keyword evidence="12" id="KW-1185">Reference proteome</keyword>
<dbReference type="InterPro" id="IPR003663">
    <property type="entry name" value="Sugar/inositol_transpt"/>
</dbReference>
<dbReference type="AlphaFoldDB" id="A0A8H7UJU7"/>
<dbReference type="InterPro" id="IPR005829">
    <property type="entry name" value="Sugar_transporter_CS"/>
</dbReference>
<evidence type="ECO:0000313" key="11">
    <source>
        <dbReference type="EMBL" id="KAG2185810.1"/>
    </source>
</evidence>
<feature type="transmembrane region" description="Helical" evidence="9">
    <location>
        <begin position="467"/>
        <end position="485"/>
    </location>
</feature>
<dbReference type="PANTHER" id="PTHR48022">
    <property type="entry name" value="PLASTIDIC GLUCOSE TRANSPORTER 4"/>
    <property type="match status" value="1"/>
</dbReference>
<evidence type="ECO:0000256" key="8">
    <source>
        <dbReference type="SAM" id="MobiDB-lite"/>
    </source>
</evidence>
<evidence type="ECO:0000256" key="9">
    <source>
        <dbReference type="SAM" id="Phobius"/>
    </source>
</evidence>
<feature type="transmembrane region" description="Helical" evidence="9">
    <location>
        <begin position="60"/>
        <end position="82"/>
    </location>
</feature>
<evidence type="ECO:0000259" key="10">
    <source>
        <dbReference type="PROSITE" id="PS50850"/>
    </source>
</evidence>